<evidence type="ECO:0000313" key="1">
    <source>
        <dbReference type="EMBL" id="GAB07257.1"/>
    </source>
</evidence>
<dbReference type="EMBL" id="BAED01000063">
    <property type="protein sequence ID" value="GAB07257.1"/>
    <property type="molecule type" value="Genomic_DNA"/>
</dbReference>
<dbReference type="PANTHER" id="PTHR30595:SF6">
    <property type="entry name" value="SCHLAFEN ALBA-2 DOMAIN-CONTAINING PROTEIN"/>
    <property type="match status" value="1"/>
</dbReference>
<proteinExistence type="predicted"/>
<dbReference type="eggNOG" id="COG1846">
    <property type="taxonomic scope" value="Bacteria"/>
</dbReference>
<sequence length="479" mass="52017">MTPTPAMTIDQIEVDGAMVVVAEVEELSAAEKPCFMTAQGKERGTYMRLADGDHRLDTYSVFQLSVLTVPSEADREPVPEATIADLDTDLVDRTIARLKTNRPRSLDGTSSDRHVLERIGAIDRGTGSPTLGGILALGSFPQQFFPQLMISFASYPGGSKDVVVGDERMIDRSVLEGSIPDMIDDAVAAVVRNLRVRRVSHGAGARNVPEIPIDASREAITNSVMHRDYSPMARGDQVRVELYPDHLEVHSPGGLWGGQSINAIFAGQSRSRNSVLARLLTDVPFTDRDETVGENAGSGIPRMLGEMTRNGLPAPRFSSVPAEFVAVLDRFGLLNPETRDWLDSLDNRVRTPIGDNALALIHHLGSVTVDELRRQLAIDTLDAQNALDELASANMVKFERGTYRLIRTTGGQDDLSTVERAIVGALTGDVTMTVQDLSVAVERTPGTLRPHLRNLIARGVVVATAPPTSRRRAYRLAGT</sequence>
<dbReference type="Gene3D" id="3.30.950.30">
    <property type="entry name" value="Schlafen, AAA domain"/>
    <property type="match status" value="1"/>
</dbReference>
<dbReference type="SUPFAM" id="SSF46785">
    <property type="entry name" value="Winged helix' DNA-binding domain"/>
    <property type="match status" value="1"/>
</dbReference>
<comment type="caution">
    <text evidence="1">The sequence shown here is derived from an EMBL/GenBank/DDBJ whole genome shotgun (WGS) entry which is preliminary data.</text>
</comment>
<dbReference type="InterPro" id="IPR036390">
    <property type="entry name" value="WH_DNA-bd_sf"/>
</dbReference>
<dbReference type="PANTHER" id="PTHR30595">
    <property type="entry name" value="GLPR-RELATED TRANSCRIPTIONAL REPRESSOR"/>
    <property type="match status" value="1"/>
</dbReference>
<dbReference type="Gene3D" id="3.30.565.60">
    <property type="match status" value="1"/>
</dbReference>
<dbReference type="InterPro" id="IPR038461">
    <property type="entry name" value="Schlafen_AlbA_2_dom_sf"/>
</dbReference>
<dbReference type="AlphaFoldDB" id="G7GUI2"/>
<protein>
    <submittedName>
        <fullName evidence="1">Uncharacterized protein</fullName>
    </submittedName>
</protein>
<reference evidence="1 2" key="1">
    <citation type="submission" date="2011-11" db="EMBL/GenBank/DDBJ databases">
        <title>Whole genome shotgun sequence of Gordonia amarae NBRC 15530.</title>
        <authorList>
            <person name="Takarada H."/>
            <person name="Hosoyama A."/>
            <person name="Tsuchikane K."/>
            <person name="Katsumata H."/>
            <person name="Yamazaki S."/>
            <person name="Fujita N."/>
        </authorList>
    </citation>
    <scope>NUCLEOTIDE SEQUENCE [LARGE SCALE GENOMIC DNA]</scope>
    <source>
        <strain evidence="1 2">NBRC 15530</strain>
    </source>
</reference>
<evidence type="ECO:0000313" key="2">
    <source>
        <dbReference type="Proteomes" id="UP000006023"/>
    </source>
</evidence>
<dbReference type="Proteomes" id="UP000006023">
    <property type="component" value="Unassembled WGS sequence"/>
</dbReference>
<dbReference type="eggNOG" id="COG2865">
    <property type="taxonomic scope" value="Bacteria"/>
</dbReference>
<organism evidence="1 2">
    <name type="scientific">Gordonia amarae NBRC 15530</name>
    <dbReference type="NCBI Taxonomy" id="1075090"/>
    <lineage>
        <taxon>Bacteria</taxon>
        <taxon>Bacillati</taxon>
        <taxon>Actinomycetota</taxon>
        <taxon>Actinomycetes</taxon>
        <taxon>Mycobacteriales</taxon>
        <taxon>Gordoniaceae</taxon>
        <taxon>Gordonia</taxon>
    </lineage>
</organism>
<dbReference type="InterPro" id="IPR038475">
    <property type="entry name" value="RecG_C_sf"/>
</dbReference>
<dbReference type="Pfam" id="PF13749">
    <property type="entry name" value="HATPase_c_4"/>
    <property type="match status" value="1"/>
</dbReference>
<dbReference type="STRING" id="1075090.GOAMR_63_01040"/>
<gene>
    <name evidence="1" type="ORF">GOAMR_63_01040</name>
</gene>
<dbReference type="InterPro" id="IPR036388">
    <property type="entry name" value="WH-like_DNA-bd_sf"/>
</dbReference>
<name>G7GUI2_9ACTN</name>
<dbReference type="Gene3D" id="1.10.10.10">
    <property type="entry name" value="Winged helix-like DNA-binding domain superfamily/Winged helix DNA-binding domain"/>
    <property type="match status" value="1"/>
</dbReference>
<accession>G7GUI2</accession>
<keyword evidence="2" id="KW-1185">Reference proteome</keyword>